<protein>
    <submittedName>
        <fullName evidence="10">Cyclic AMP-responsive element-binding protein 3-like protein 2</fullName>
    </submittedName>
</protein>
<dbReference type="Pfam" id="PF00170">
    <property type="entry name" value="bZIP_1"/>
    <property type="match status" value="1"/>
</dbReference>
<evidence type="ECO:0000259" key="8">
    <source>
        <dbReference type="PROSITE" id="PS50217"/>
    </source>
</evidence>
<dbReference type="GO" id="GO:0005789">
    <property type="term" value="C:endoplasmic reticulum membrane"/>
    <property type="evidence" value="ECO:0007669"/>
    <property type="project" value="UniProtKB-SubCell"/>
</dbReference>
<dbReference type="SUPFAM" id="SSF57959">
    <property type="entry name" value="Leucine zipper domain"/>
    <property type="match status" value="1"/>
</dbReference>
<dbReference type="RefSeq" id="XP_029641565.1">
    <property type="nucleotide sequence ID" value="XM_029785705.2"/>
</dbReference>
<keyword evidence="2" id="KW-0805">Transcription regulation</keyword>
<dbReference type="SMART" id="SM00338">
    <property type="entry name" value="BRLZ"/>
    <property type="match status" value="1"/>
</dbReference>
<evidence type="ECO:0000256" key="1">
    <source>
        <dbReference type="ARBA" id="ARBA00004648"/>
    </source>
</evidence>
<dbReference type="Gene3D" id="1.20.5.170">
    <property type="match status" value="1"/>
</dbReference>
<dbReference type="GO" id="GO:0000981">
    <property type="term" value="F:DNA-binding transcription factor activity, RNA polymerase II-specific"/>
    <property type="evidence" value="ECO:0007669"/>
    <property type="project" value="TreeGrafter"/>
</dbReference>
<reference evidence="10" key="1">
    <citation type="submission" date="2025-08" db="UniProtKB">
        <authorList>
            <consortium name="RefSeq"/>
        </authorList>
    </citation>
    <scope>IDENTIFICATION</scope>
</reference>
<feature type="region of interest" description="Disordered" evidence="7">
    <location>
        <begin position="113"/>
        <end position="181"/>
    </location>
</feature>
<dbReference type="GO" id="GO:0000978">
    <property type="term" value="F:RNA polymerase II cis-regulatory region sequence-specific DNA binding"/>
    <property type="evidence" value="ECO:0007669"/>
    <property type="project" value="TreeGrafter"/>
</dbReference>
<feature type="compositionally biased region" description="Acidic residues" evidence="7">
    <location>
        <begin position="153"/>
        <end position="168"/>
    </location>
</feature>
<dbReference type="CDD" id="cd14689">
    <property type="entry name" value="bZIP_CREB3"/>
    <property type="match status" value="1"/>
</dbReference>
<dbReference type="PROSITE" id="PS50217">
    <property type="entry name" value="BZIP"/>
    <property type="match status" value="1"/>
</dbReference>
<dbReference type="PROSITE" id="PS00036">
    <property type="entry name" value="BZIP_BASIC"/>
    <property type="match status" value="1"/>
</dbReference>
<evidence type="ECO:0000256" key="5">
    <source>
        <dbReference type="ARBA" id="ARBA00023242"/>
    </source>
</evidence>
<organism evidence="9 10">
    <name type="scientific">Octopus sinensis</name>
    <name type="common">East Asian common octopus</name>
    <dbReference type="NCBI Taxonomy" id="2607531"/>
    <lineage>
        <taxon>Eukaryota</taxon>
        <taxon>Metazoa</taxon>
        <taxon>Spiralia</taxon>
        <taxon>Lophotrochozoa</taxon>
        <taxon>Mollusca</taxon>
        <taxon>Cephalopoda</taxon>
        <taxon>Coleoidea</taxon>
        <taxon>Octopodiformes</taxon>
        <taxon>Octopoda</taxon>
        <taxon>Incirrata</taxon>
        <taxon>Octopodidae</taxon>
        <taxon>Octopus</taxon>
    </lineage>
</organism>
<dbReference type="InterPro" id="IPR046347">
    <property type="entry name" value="bZIP_sf"/>
</dbReference>
<dbReference type="PANTHER" id="PTHR45996:SF3">
    <property type="entry name" value="CREB-H TRANSCRIPTION FACTOR HOMOLOG LET-607"/>
    <property type="match status" value="1"/>
</dbReference>
<feature type="domain" description="BZIP" evidence="8">
    <location>
        <begin position="293"/>
        <end position="356"/>
    </location>
</feature>
<evidence type="ECO:0000313" key="9">
    <source>
        <dbReference type="Proteomes" id="UP000515154"/>
    </source>
</evidence>
<dbReference type="PANTHER" id="PTHR45996">
    <property type="entry name" value="AGAP001464-PB"/>
    <property type="match status" value="1"/>
</dbReference>
<gene>
    <name evidence="10" type="primary">LOC115216400</name>
</gene>
<sequence>MNEAPENERLLDMLFNTNDGILKDEFRTDPFDNMDWPTLDINDNLTFDTEFEDLFSEIMEIAIPAVSSNLDDSSPDSCSLSPIPLATTITSKEIEMQTNQEITEAIYSDHDYVQRSPSSSDCSISQKSCSSPVPQSVESEELSPSSYISIAAEGEEEEKEENEEELDAELANPESKDSFSQSYSNINLNDISNLGLSIELGSGGESISTNNAWVLNDNVVSTEPTQTIKVIRLPSEKTSDSLSYTIKHDSQSSLTAKNNKLPIILTDEEKTLLTREGYVLPTNMPLTKEEERALKSVRRKIRNKISAKESRKRRQEYVDGLEKRVKFCTVENQQLHKKIMNLEKQNISLVTQMKKLQSLIMSSTNKPVQTSTCLMVLLLSFALIVVPAVNPFRSKSNTSTQIVSQGRMPGNSRSLLQKMDDRCSSNDDSYPMFLQRNRFQNQLQSPAVCSLTEPLKSDISDSDIDKEYGPELYKVHDQQIFKEHDHKSYKGYFPDVFKEHGPELYKTYGPTSYKEQTPEIYNTLDQEIYKEQYEEIYENHDEETYKVLNDKYTGQDQEFYKILDEKFVKEPSQEIFKEMDNNIYKEQPMSFDEVDGLDLPEHILKPNVSIRVVASIQPGTGSISGDIKRSLQTSGATD</sequence>
<evidence type="ECO:0000256" key="6">
    <source>
        <dbReference type="SAM" id="Coils"/>
    </source>
</evidence>
<dbReference type="KEGG" id="osn:115216400"/>
<evidence type="ECO:0000256" key="3">
    <source>
        <dbReference type="ARBA" id="ARBA00023125"/>
    </source>
</evidence>
<evidence type="ECO:0000256" key="7">
    <source>
        <dbReference type="SAM" id="MobiDB-lite"/>
    </source>
</evidence>
<keyword evidence="4" id="KW-0804">Transcription</keyword>
<name>A0A6P7STG9_9MOLL</name>
<feature type="compositionally biased region" description="Low complexity" evidence="7">
    <location>
        <begin position="116"/>
        <end position="146"/>
    </location>
</feature>
<keyword evidence="6" id="KW-0175">Coiled coil</keyword>
<keyword evidence="5" id="KW-0539">Nucleus</keyword>
<evidence type="ECO:0000256" key="2">
    <source>
        <dbReference type="ARBA" id="ARBA00023015"/>
    </source>
</evidence>
<keyword evidence="9" id="KW-1185">Reference proteome</keyword>
<keyword evidence="3" id="KW-0238">DNA-binding</keyword>
<proteinExistence type="predicted"/>
<comment type="subcellular location">
    <subcellularLocation>
        <location evidence="1">Endoplasmic reticulum membrane</location>
        <topology evidence="1">Single-pass type II membrane protein</topology>
    </subcellularLocation>
</comment>
<feature type="coiled-coil region" evidence="6">
    <location>
        <begin position="325"/>
        <end position="359"/>
    </location>
</feature>
<accession>A0A6P7STG9</accession>
<evidence type="ECO:0000313" key="10">
    <source>
        <dbReference type="RefSeq" id="XP_029641565.1"/>
    </source>
</evidence>
<dbReference type="GO" id="GO:0005634">
    <property type="term" value="C:nucleus"/>
    <property type="evidence" value="ECO:0007669"/>
    <property type="project" value="TreeGrafter"/>
</dbReference>
<dbReference type="InterPro" id="IPR051381">
    <property type="entry name" value="CREB_ATF_subfamily"/>
</dbReference>
<dbReference type="InterPro" id="IPR004827">
    <property type="entry name" value="bZIP"/>
</dbReference>
<dbReference type="Proteomes" id="UP000515154">
    <property type="component" value="Linkage group LG10"/>
</dbReference>
<evidence type="ECO:0000256" key="4">
    <source>
        <dbReference type="ARBA" id="ARBA00023163"/>
    </source>
</evidence>
<dbReference type="AlphaFoldDB" id="A0A6P7STG9"/>